<reference evidence="14" key="1">
    <citation type="submission" date="2016-05" db="EMBL/GenBank/DDBJ databases">
        <authorList>
            <person name="Lavstsen T."/>
            <person name="Jespersen J.S."/>
        </authorList>
    </citation>
    <scope>NUCLEOTIDE SEQUENCE</scope>
    <source>
        <tissue evidence="14">Brain</tissue>
    </source>
</reference>
<accession>A0A1A8IKY2</accession>
<evidence type="ECO:0000256" key="1">
    <source>
        <dbReference type="ARBA" id="ARBA00000900"/>
    </source>
</evidence>
<dbReference type="EC" id="2.3.2.27" evidence="3"/>
<evidence type="ECO:0000259" key="13">
    <source>
        <dbReference type="Pfam" id="PF12483"/>
    </source>
</evidence>
<dbReference type="GO" id="GO:0016567">
    <property type="term" value="P:protein ubiquitination"/>
    <property type="evidence" value="ECO:0007669"/>
    <property type="project" value="InterPro"/>
</dbReference>
<feature type="transmembrane region" description="Helical" evidence="12">
    <location>
        <begin position="6"/>
        <end position="26"/>
    </location>
</feature>
<evidence type="ECO:0000256" key="6">
    <source>
        <dbReference type="ARBA" id="ARBA00022723"/>
    </source>
</evidence>
<keyword evidence="9" id="KW-0862">Zinc</keyword>
<evidence type="ECO:0000256" key="9">
    <source>
        <dbReference type="ARBA" id="ARBA00022833"/>
    </source>
</evidence>
<keyword evidence="7" id="KW-0863">Zinc-finger</keyword>
<gene>
    <name evidence="14" type="primary">CABZ01088149.1</name>
</gene>
<keyword evidence="4" id="KW-0808">Transferase</keyword>
<dbReference type="GO" id="GO:0008270">
    <property type="term" value="F:zinc ion binding"/>
    <property type="evidence" value="ECO:0007669"/>
    <property type="project" value="UniProtKB-KW"/>
</dbReference>
<keyword evidence="6" id="KW-0479">Metal-binding</keyword>
<dbReference type="GO" id="GO:0016020">
    <property type="term" value="C:membrane"/>
    <property type="evidence" value="ECO:0007669"/>
    <property type="project" value="UniProtKB-SubCell"/>
</dbReference>
<evidence type="ECO:0000256" key="10">
    <source>
        <dbReference type="ARBA" id="ARBA00022989"/>
    </source>
</evidence>
<proteinExistence type="predicted"/>
<dbReference type="Pfam" id="PF12483">
    <property type="entry name" value="GIDE"/>
    <property type="match status" value="1"/>
</dbReference>
<evidence type="ECO:0000256" key="2">
    <source>
        <dbReference type="ARBA" id="ARBA00004141"/>
    </source>
</evidence>
<dbReference type="AlphaFoldDB" id="A0A1A8IKY2"/>
<keyword evidence="8" id="KW-0833">Ubl conjugation pathway</keyword>
<dbReference type="GO" id="GO:0061630">
    <property type="term" value="F:ubiquitin protein ligase activity"/>
    <property type="evidence" value="ECO:0007669"/>
    <property type="project" value="UniProtKB-EC"/>
</dbReference>
<evidence type="ECO:0000256" key="7">
    <source>
        <dbReference type="ARBA" id="ARBA00022771"/>
    </source>
</evidence>
<evidence type="ECO:0000256" key="3">
    <source>
        <dbReference type="ARBA" id="ARBA00012483"/>
    </source>
</evidence>
<reference evidence="14" key="2">
    <citation type="submission" date="2016-06" db="EMBL/GenBank/DDBJ databases">
        <title>The genome of a short-lived fish provides insights into sex chromosome evolution and the genetic control of aging.</title>
        <authorList>
            <person name="Reichwald K."/>
            <person name="Felder M."/>
            <person name="Petzold A."/>
            <person name="Koch P."/>
            <person name="Groth M."/>
            <person name="Platzer M."/>
        </authorList>
    </citation>
    <scope>NUCLEOTIDE SEQUENCE</scope>
    <source>
        <tissue evidence="14">Brain</tissue>
    </source>
</reference>
<keyword evidence="5 12" id="KW-0812">Transmembrane</keyword>
<evidence type="ECO:0000256" key="8">
    <source>
        <dbReference type="ARBA" id="ARBA00022786"/>
    </source>
</evidence>
<evidence type="ECO:0000256" key="5">
    <source>
        <dbReference type="ARBA" id="ARBA00022692"/>
    </source>
</evidence>
<evidence type="ECO:0000256" key="12">
    <source>
        <dbReference type="SAM" id="Phobius"/>
    </source>
</evidence>
<comment type="catalytic activity">
    <reaction evidence="1">
        <text>S-ubiquitinyl-[E2 ubiquitin-conjugating enzyme]-L-cysteine + [acceptor protein]-L-lysine = [E2 ubiquitin-conjugating enzyme]-L-cysteine + N(6)-ubiquitinyl-[acceptor protein]-L-lysine.</text>
        <dbReference type="EC" id="2.3.2.27"/>
    </reaction>
</comment>
<keyword evidence="10 12" id="KW-1133">Transmembrane helix</keyword>
<evidence type="ECO:0000256" key="4">
    <source>
        <dbReference type="ARBA" id="ARBA00022679"/>
    </source>
</evidence>
<dbReference type="InterPro" id="IPR022170">
    <property type="entry name" value="MUL1-like"/>
</dbReference>
<dbReference type="PANTHER" id="PTHR12183:SF36">
    <property type="entry name" value="RING-TYPE E3 UBIQUITIN TRANSFERASE"/>
    <property type="match status" value="1"/>
</dbReference>
<feature type="transmembrane region" description="Helical" evidence="12">
    <location>
        <begin position="241"/>
        <end position="262"/>
    </location>
</feature>
<evidence type="ECO:0000256" key="11">
    <source>
        <dbReference type="ARBA" id="ARBA00023136"/>
    </source>
</evidence>
<evidence type="ECO:0000313" key="14">
    <source>
        <dbReference type="EMBL" id="SBQ97882.1"/>
    </source>
</evidence>
<organism evidence="14">
    <name type="scientific">Nothobranchius kuhntae</name>
    <name type="common">Beira killifish</name>
    <dbReference type="NCBI Taxonomy" id="321403"/>
    <lineage>
        <taxon>Eukaryota</taxon>
        <taxon>Metazoa</taxon>
        <taxon>Chordata</taxon>
        <taxon>Craniata</taxon>
        <taxon>Vertebrata</taxon>
        <taxon>Euteleostomi</taxon>
        <taxon>Actinopterygii</taxon>
        <taxon>Neopterygii</taxon>
        <taxon>Teleostei</taxon>
        <taxon>Neoteleostei</taxon>
        <taxon>Acanthomorphata</taxon>
        <taxon>Ovalentaria</taxon>
        <taxon>Atherinomorphae</taxon>
        <taxon>Cyprinodontiformes</taxon>
        <taxon>Nothobranchiidae</taxon>
        <taxon>Nothobranchius</taxon>
    </lineage>
</organism>
<name>A0A1A8IKY2_NOTKU</name>
<feature type="domain" description="E3 Ubiquitin ligase MUL1-like" evidence="13">
    <location>
        <begin position="98"/>
        <end position="251"/>
    </location>
</feature>
<keyword evidence="11 12" id="KW-0472">Membrane</keyword>
<dbReference type="InterPro" id="IPR051652">
    <property type="entry name" value="MDM2_MDM4_MUL1"/>
</dbReference>
<sequence>MGDPNPLVLIGIGSSFAFSCLFYSLYKEKKAELNKLKQIPVFRPDQHLVKVLNSAPHKRLSYVAVEGIIQADGEPLVSRYVPRCFGVIQKITTEEHWKHFNFATRTWNSRRVNKKETNNSVSFSLVSPESYMPDVYVKVQTPLEASASILERVYSKVRRAEEGVADLVLQTLSGEKPDAVVENEEMLRVGSSLIGFGEVVLEEGRVTKLQAPKNGRQYILVSSDYRSFMHRHEASASMWKMLTAVTGITGAALLAGAVSSFFGKQDRKSK</sequence>
<dbReference type="EMBL" id="HAED01011536">
    <property type="protein sequence ID" value="SBQ97882.1"/>
    <property type="molecule type" value="Transcribed_RNA"/>
</dbReference>
<protein>
    <recommendedName>
        <fullName evidence="3">RING-type E3 ubiquitin transferase</fullName>
        <ecNumber evidence="3">2.3.2.27</ecNumber>
    </recommendedName>
</protein>
<dbReference type="PANTHER" id="PTHR12183">
    <property type="entry name" value="MITOCHONDRIAL UBIQUITIN LIGASE ACTIVATOR OF NFKB 1"/>
    <property type="match status" value="1"/>
</dbReference>
<comment type="subcellular location">
    <subcellularLocation>
        <location evidence="2">Membrane</location>
        <topology evidence="2">Multi-pass membrane protein</topology>
    </subcellularLocation>
</comment>